<sequence length="104" mass="11396">MEPDMVEMDDTPQEITSLVGREVYSNSGVFVGEVEDLQLNVDGEAVTGLALGNLNSELFTTEAETGQGVIVPYRWVRAVGDVILVNDVVERVRDPDEQEDELVA</sequence>
<dbReference type="Pfam" id="PF05239">
    <property type="entry name" value="PRC"/>
    <property type="match status" value="1"/>
</dbReference>
<keyword evidence="3" id="KW-1185">Reference proteome</keyword>
<dbReference type="PANTHER" id="PTHR38137">
    <property type="entry name" value="PRC-BARREL DOMAIN PROTEIN"/>
    <property type="match status" value="1"/>
</dbReference>
<accession>M0MMC2</accession>
<dbReference type="PANTHER" id="PTHR38137:SF1">
    <property type="entry name" value="PRC-BARREL DOMAIN-CONTAINING PROTEIN"/>
    <property type="match status" value="1"/>
</dbReference>
<evidence type="ECO:0000259" key="1">
    <source>
        <dbReference type="Pfam" id="PF05239"/>
    </source>
</evidence>
<organism evidence="2 3">
    <name type="scientific">Halobiforma nitratireducens JCM 10879</name>
    <dbReference type="NCBI Taxonomy" id="1227454"/>
    <lineage>
        <taxon>Archaea</taxon>
        <taxon>Methanobacteriati</taxon>
        <taxon>Methanobacteriota</taxon>
        <taxon>Stenosarchaea group</taxon>
        <taxon>Halobacteria</taxon>
        <taxon>Halobacteriales</taxon>
        <taxon>Natrialbaceae</taxon>
        <taxon>Halobiforma</taxon>
    </lineage>
</organism>
<protein>
    <submittedName>
        <fullName evidence="2">PRC-barrel domain-containing protein</fullName>
    </submittedName>
</protein>
<feature type="domain" description="PRC-barrel" evidence="1">
    <location>
        <begin position="15"/>
        <end position="88"/>
    </location>
</feature>
<evidence type="ECO:0000313" key="3">
    <source>
        <dbReference type="Proteomes" id="UP000011607"/>
    </source>
</evidence>
<dbReference type="STRING" id="1227454.C446_00856"/>
<dbReference type="EMBL" id="AOMA01000006">
    <property type="protein sequence ID" value="EMA46826.1"/>
    <property type="molecule type" value="Genomic_DNA"/>
</dbReference>
<dbReference type="Gene3D" id="2.30.30.240">
    <property type="entry name" value="PRC-barrel domain"/>
    <property type="match status" value="1"/>
</dbReference>
<reference evidence="2 3" key="1">
    <citation type="journal article" date="2014" name="PLoS Genet.">
        <title>Phylogenetically driven sequencing of extremely halophilic archaea reveals strategies for static and dynamic osmo-response.</title>
        <authorList>
            <person name="Becker E.A."/>
            <person name="Seitzer P.M."/>
            <person name="Tritt A."/>
            <person name="Larsen D."/>
            <person name="Krusor M."/>
            <person name="Yao A.I."/>
            <person name="Wu D."/>
            <person name="Madern D."/>
            <person name="Eisen J.A."/>
            <person name="Darling A.E."/>
            <person name="Facciotti M.T."/>
        </authorList>
    </citation>
    <scope>NUCLEOTIDE SEQUENCE [LARGE SCALE GENOMIC DNA]</scope>
    <source>
        <strain evidence="2 3">JCM 10879</strain>
    </source>
</reference>
<dbReference type="InterPro" id="IPR027275">
    <property type="entry name" value="PRC-brl_dom"/>
</dbReference>
<dbReference type="PATRIC" id="fig|1227454.3.peg.166"/>
<comment type="caution">
    <text evidence="2">The sequence shown here is derived from an EMBL/GenBank/DDBJ whole genome shotgun (WGS) entry which is preliminary data.</text>
</comment>
<gene>
    <name evidence="2" type="ORF">C446_00856</name>
</gene>
<proteinExistence type="predicted"/>
<name>M0MMC2_9EURY</name>
<evidence type="ECO:0000313" key="2">
    <source>
        <dbReference type="EMBL" id="EMA46826.1"/>
    </source>
</evidence>
<dbReference type="InterPro" id="IPR011033">
    <property type="entry name" value="PRC_barrel-like_sf"/>
</dbReference>
<dbReference type="AlphaFoldDB" id="M0MMC2"/>
<dbReference type="SUPFAM" id="SSF50346">
    <property type="entry name" value="PRC-barrel domain"/>
    <property type="match status" value="1"/>
</dbReference>
<dbReference type="eggNOG" id="arCOG02155">
    <property type="taxonomic scope" value="Archaea"/>
</dbReference>
<dbReference type="Proteomes" id="UP000011607">
    <property type="component" value="Unassembled WGS sequence"/>
</dbReference>